<comment type="caution">
    <text evidence="3">The sequence shown here is derived from an EMBL/GenBank/DDBJ whole genome shotgun (WGS) entry which is preliminary data.</text>
</comment>
<gene>
    <name evidence="3" type="ORF">EV147_5146</name>
</gene>
<accession>A0A4Q7R954</accession>
<name>A0A4Q7R954_9BURK</name>
<reference evidence="3 4" key="1">
    <citation type="journal article" date="2015" name="Stand. Genomic Sci.">
        <title>Genomic Encyclopedia of Bacterial and Archaeal Type Strains, Phase III: the genomes of soil and plant-associated and newly described type strains.</title>
        <authorList>
            <person name="Whitman W.B."/>
            <person name="Woyke T."/>
            <person name="Klenk H.P."/>
            <person name="Zhou Y."/>
            <person name="Lilburn T.G."/>
            <person name="Beck B.J."/>
            <person name="De Vos P."/>
            <person name="Vandamme P."/>
            <person name="Eisen J.A."/>
            <person name="Garrity G."/>
            <person name="Hugenholtz P."/>
            <person name="Kyrpides N.C."/>
        </authorList>
    </citation>
    <scope>NUCLEOTIDE SEQUENCE [LARGE SCALE GENOMIC DNA]</scope>
    <source>
        <strain evidence="3 4">ASC-9842</strain>
    </source>
</reference>
<keyword evidence="4" id="KW-1185">Reference proteome</keyword>
<comment type="similarity">
    <text evidence="1">Belongs to the YciI family.</text>
</comment>
<dbReference type="EMBL" id="SGXM01000015">
    <property type="protein sequence ID" value="RZT28837.1"/>
    <property type="molecule type" value="Genomic_DNA"/>
</dbReference>
<feature type="domain" description="YCII-related" evidence="2">
    <location>
        <begin position="2"/>
        <end position="85"/>
    </location>
</feature>
<dbReference type="InterPro" id="IPR005545">
    <property type="entry name" value="YCII"/>
</dbReference>
<sequence>MLFVFFDKPDSSRLRMALMDAHLEWLRCRRDKILAAGSLRPAPESAAVGGLWIVDAADKSEVEALLDSDPFWLEGLRERVEILSWHRAFPEPVLI</sequence>
<dbReference type="Gene3D" id="3.30.70.1060">
    <property type="entry name" value="Dimeric alpha+beta barrel"/>
    <property type="match status" value="1"/>
</dbReference>
<protein>
    <recommendedName>
        <fullName evidence="2">YCII-related domain-containing protein</fullName>
    </recommendedName>
</protein>
<evidence type="ECO:0000313" key="4">
    <source>
        <dbReference type="Proteomes" id="UP000291078"/>
    </source>
</evidence>
<evidence type="ECO:0000259" key="2">
    <source>
        <dbReference type="Pfam" id="PF03795"/>
    </source>
</evidence>
<dbReference type="InterPro" id="IPR011008">
    <property type="entry name" value="Dimeric_a/b-barrel"/>
</dbReference>
<dbReference type="Pfam" id="PF03795">
    <property type="entry name" value="YCII"/>
    <property type="match status" value="1"/>
</dbReference>
<evidence type="ECO:0000256" key="1">
    <source>
        <dbReference type="ARBA" id="ARBA00007689"/>
    </source>
</evidence>
<dbReference type="OrthoDB" id="9797014at2"/>
<proteinExistence type="inferred from homology"/>
<organism evidence="3 4">
    <name type="scientific">Cupriavidus agavae</name>
    <dbReference type="NCBI Taxonomy" id="1001822"/>
    <lineage>
        <taxon>Bacteria</taxon>
        <taxon>Pseudomonadati</taxon>
        <taxon>Pseudomonadota</taxon>
        <taxon>Betaproteobacteria</taxon>
        <taxon>Burkholderiales</taxon>
        <taxon>Burkholderiaceae</taxon>
        <taxon>Cupriavidus</taxon>
    </lineage>
</organism>
<dbReference type="Proteomes" id="UP000291078">
    <property type="component" value="Unassembled WGS sequence"/>
</dbReference>
<dbReference type="SUPFAM" id="SSF54909">
    <property type="entry name" value="Dimeric alpha+beta barrel"/>
    <property type="match status" value="1"/>
</dbReference>
<dbReference type="AlphaFoldDB" id="A0A4Q7R954"/>
<evidence type="ECO:0000313" key="3">
    <source>
        <dbReference type="EMBL" id="RZT28837.1"/>
    </source>
</evidence>